<evidence type="ECO:0000259" key="4">
    <source>
        <dbReference type="PROSITE" id="PS51379"/>
    </source>
</evidence>
<evidence type="ECO:0000313" key="5">
    <source>
        <dbReference type="EMBL" id="WRO21407.1"/>
    </source>
</evidence>
<dbReference type="PROSITE" id="PS00198">
    <property type="entry name" value="4FE4S_FER_1"/>
    <property type="match status" value="1"/>
</dbReference>
<dbReference type="InterPro" id="IPR017900">
    <property type="entry name" value="4Fe4S_Fe_S_CS"/>
</dbReference>
<feature type="domain" description="4Fe-4S ferredoxin-type" evidence="4">
    <location>
        <begin position="11"/>
        <end position="41"/>
    </location>
</feature>
<dbReference type="Gene3D" id="3.30.70.20">
    <property type="match status" value="1"/>
</dbReference>
<dbReference type="Proteomes" id="UP001329915">
    <property type="component" value="Chromosome"/>
</dbReference>
<dbReference type="EMBL" id="CP121694">
    <property type="protein sequence ID" value="WRO21407.1"/>
    <property type="molecule type" value="Genomic_DNA"/>
</dbReference>
<gene>
    <name evidence="5" type="ORF">MFMK1_001215</name>
</gene>
<dbReference type="KEGG" id="dbc:MFMK1_001215"/>
<keyword evidence="6" id="KW-1185">Reference proteome</keyword>
<sequence>MKARYGSIALGQEVMDQGLCTGCGLCVGMCPYIKSINERVAVIHPCGKEDGNCYKICPKTLTDWVEMDNQVFGGRRQDHILGNYQKILFARTRQAHVHEKGQYGGVATSLLSLAIEKGQVDAAVATGGPAGEIPKPTVAHSREEVLACGGSHYSASPSMGAVNQAVKEGAARVAATGRPCQVLALRKMQALDGDSSHNLAANKVNFIVGLFCFWALDSAIYSFLSKQVGVKGILKVDILVDGIEITTSTGKIKIPVDKVRPYIRSTCQECFDPTSEFADVSVGSTEYDPGWNTLIVRTKKGEEMVDMAVNEGIIETKAYPEERLPMLYTAVRNKKLRVLQQKEQNTARYLQLDDEYKQGIIDQGVRRV</sequence>
<dbReference type="InterPro" id="IPR007525">
    <property type="entry name" value="FrhB_FdhB_C"/>
</dbReference>
<dbReference type="InterPro" id="IPR007516">
    <property type="entry name" value="Co_F420_Hydgase/DH_bsu_N"/>
</dbReference>
<dbReference type="GO" id="GO:0051536">
    <property type="term" value="F:iron-sulfur cluster binding"/>
    <property type="evidence" value="ECO:0007669"/>
    <property type="project" value="UniProtKB-KW"/>
</dbReference>
<proteinExistence type="predicted"/>
<name>A0AAU0UM31_9FIRM</name>
<dbReference type="InterPro" id="IPR045220">
    <property type="entry name" value="FRHB/FDHB/HCAR-like"/>
</dbReference>
<evidence type="ECO:0000313" key="6">
    <source>
        <dbReference type="Proteomes" id="UP001329915"/>
    </source>
</evidence>
<dbReference type="PANTHER" id="PTHR31332">
    <property type="entry name" value="7-HYDROXYMETHYL CHLOROPHYLL A REDUCTASE, CHLOROPLASTIC"/>
    <property type="match status" value="1"/>
</dbReference>
<keyword evidence="2" id="KW-0408">Iron</keyword>
<reference evidence="5 6" key="1">
    <citation type="submission" date="2023-04" db="EMBL/GenBank/DDBJ databases">
        <authorList>
            <person name="Hsu D."/>
        </authorList>
    </citation>
    <scope>NUCLEOTIDE SEQUENCE [LARGE SCALE GENOMIC DNA]</scope>
    <source>
        <strain evidence="5 6">MK1</strain>
    </source>
</reference>
<accession>A0AAU0UM31</accession>
<dbReference type="PANTHER" id="PTHR31332:SF0">
    <property type="entry name" value="7-HYDROXYMETHYL CHLOROPHYLL A REDUCTASE, CHLOROPLASTIC"/>
    <property type="match status" value="1"/>
</dbReference>
<dbReference type="SUPFAM" id="SSF54862">
    <property type="entry name" value="4Fe-4S ferredoxins"/>
    <property type="match status" value="1"/>
</dbReference>
<evidence type="ECO:0000256" key="1">
    <source>
        <dbReference type="ARBA" id="ARBA00022723"/>
    </source>
</evidence>
<evidence type="ECO:0000256" key="2">
    <source>
        <dbReference type="ARBA" id="ARBA00023004"/>
    </source>
</evidence>
<dbReference type="Pfam" id="PF04422">
    <property type="entry name" value="FrhB_FdhB_N"/>
    <property type="match status" value="1"/>
</dbReference>
<dbReference type="GO" id="GO:0046872">
    <property type="term" value="F:metal ion binding"/>
    <property type="evidence" value="ECO:0007669"/>
    <property type="project" value="UniProtKB-KW"/>
</dbReference>
<protein>
    <submittedName>
        <fullName evidence="5">Coenzyme F420 hydrogenase/dehydrogenase, beta subunit C-terminal domain</fullName>
    </submittedName>
</protein>
<dbReference type="InterPro" id="IPR017896">
    <property type="entry name" value="4Fe4S_Fe-S-bd"/>
</dbReference>
<dbReference type="GO" id="GO:0052592">
    <property type="term" value="F:oxidoreductase activity, acting on CH or CH2 groups, with an iron-sulfur protein as acceptor"/>
    <property type="evidence" value="ECO:0007669"/>
    <property type="project" value="TreeGrafter"/>
</dbReference>
<dbReference type="RefSeq" id="WP_366924251.1">
    <property type="nucleotide sequence ID" value="NZ_CP121694.1"/>
</dbReference>
<organism evidence="5 6">
    <name type="scientific">Metallumcola ferriviriculae</name>
    <dbReference type="NCBI Taxonomy" id="3039180"/>
    <lineage>
        <taxon>Bacteria</taxon>
        <taxon>Bacillati</taxon>
        <taxon>Bacillota</taxon>
        <taxon>Clostridia</taxon>
        <taxon>Neomoorellales</taxon>
        <taxon>Desulfitibacteraceae</taxon>
        <taxon>Metallumcola</taxon>
    </lineage>
</organism>
<keyword evidence="3" id="KW-0411">Iron-sulfur</keyword>
<dbReference type="Pfam" id="PF04432">
    <property type="entry name" value="FrhB_FdhB_C"/>
    <property type="match status" value="1"/>
</dbReference>
<dbReference type="AlphaFoldDB" id="A0AAU0UM31"/>
<dbReference type="Pfam" id="PF00037">
    <property type="entry name" value="Fer4"/>
    <property type="match status" value="1"/>
</dbReference>
<evidence type="ECO:0000256" key="3">
    <source>
        <dbReference type="ARBA" id="ARBA00023014"/>
    </source>
</evidence>
<keyword evidence="1" id="KW-0479">Metal-binding</keyword>
<dbReference type="PROSITE" id="PS51379">
    <property type="entry name" value="4FE4S_FER_2"/>
    <property type="match status" value="1"/>
</dbReference>